<dbReference type="EMBL" id="CAJEWN010000011">
    <property type="protein sequence ID" value="CAD2131839.1"/>
    <property type="molecule type" value="Genomic_DNA"/>
</dbReference>
<name>A0A6V7TR44_MELEN</name>
<proteinExistence type="predicted"/>
<dbReference type="AlphaFoldDB" id="A0A6V7TR44"/>
<sequence length="59" mass="6550">MLACSGNEFVHRLGGIIFLIRYADDFSKTVEASRLQAEQFVPKFDLGTYQNAATSSVVH</sequence>
<gene>
    <name evidence="1" type="ORF">MENT_LOCUS3431</name>
</gene>
<accession>A0A6V7TR44</accession>
<comment type="caution">
    <text evidence="1">The sequence shown here is derived from an EMBL/GenBank/DDBJ whole genome shotgun (WGS) entry which is preliminary data.</text>
</comment>
<dbReference type="Proteomes" id="UP000580250">
    <property type="component" value="Unassembled WGS sequence"/>
</dbReference>
<evidence type="ECO:0000313" key="1">
    <source>
        <dbReference type="EMBL" id="CAD2131839.1"/>
    </source>
</evidence>
<evidence type="ECO:0000313" key="2">
    <source>
        <dbReference type="Proteomes" id="UP000580250"/>
    </source>
</evidence>
<protein>
    <submittedName>
        <fullName evidence="1">Uncharacterized protein</fullName>
    </submittedName>
</protein>
<organism evidence="1 2">
    <name type="scientific">Meloidogyne enterolobii</name>
    <name type="common">Root-knot nematode worm</name>
    <name type="synonym">Meloidogyne mayaguensis</name>
    <dbReference type="NCBI Taxonomy" id="390850"/>
    <lineage>
        <taxon>Eukaryota</taxon>
        <taxon>Metazoa</taxon>
        <taxon>Ecdysozoa</taxon>
        <taxon>Nematoda</taxon>
        <taxon>Chromadorea</taxon>
        <taxon>Rhabditida</taxon>
        <taxon>Tylenchina</taxon>
        <taxon>Tylenchomorpha</taxon>
        <taxon>Tylenchoidea</taxon>
        <taxon>Meloidogynidae</taxon>
        <taxon>Meloidogyninae</taxon>
        <taxon>Meloidogyne</taxon>
    </lineage>
</organism>
<reference evidence="1 2" key="1">
    <citation type="submission" date="2020-08" db="EMBL/GenBank/DDBJ databases">
        <authorList>
            <person name="Koutsovoulos G."/>
            <person name="Danchin GJ E."/>
        </authorList>
    </citation>
    <scope>NUCLEOTIDE SEQUENCE [LARGE SCALE GENOMIC DNA]</scope>
</reference>